<sequence length="154" mass="16095">MKLSVFLLALASSSCAYAAENFAPTLPANSTCKGNYAIMYNQCRTNALSVACLPTDDLCNCRQAQNLAQCITYCSMDPYVFDNLPSQEVVVSKWCSGIPLSILNPPSATSSPSSVPTSSPSSTQVGSILDSGSSSSAKMTGLSILAVGMMMLIV</sequence>
<dbReference type="Proteomes" id="UP000193498">
    <property type="component" value="Unassembled WGS sequence"/>
</dbReference>
<feature type="signal peptide" evidence="2">
    <location>
        <begin position="1"/>
        <end position="18"/>
    </location>
</feature>
<reference evidence="3 4" key="1">
    <citation type="submission" date="2016-07" db="EMBL/GenBank/DDBJ databases">
        <title>Pervasive Adenine N6-methylation of Active Genes in Fungi.</title>
        <authorList>
            <consortium name="DOE Joint Genome Institute"/>
            <person name="Mondo S.J."/>
            <person name="Dannebaum R.O."/>
            <person name="Kuo R.C."/>
            <person name="Labutti K."/>
            <person name="Haridas S."/>
            <person name="Kuo A."/>
            <person name="Salamov A."/>
            <person name="Ahrendt S.R."/>
            <person name="Lipzen A."/>
            <person name="Sullivan W."/>
            <person name="Andreopoulos W.B."/>
            <person name="Clum A."/>
            <person name="Lindquist E."/>
            <person name="Daum C."/>
            <person name="Ramamoorthy G.K."/>
            <person name="Gryganskyi A."/>
            <person name="Culley D."/>
            <person name="Magnuson J.K."/>
            <person name="James T.Y."/>
            <person name="O'Malley M.A."/>
            <person name="Stajich J.E."/>
            <person name="Spatafora J.W."/>
            <person name="Visel A."/>
            <person name="Grigoriev I.V."/>
        </authorList>
    </citation>
    <scope>NUCLEOTIDE SEQUENCE [LARGE SCALE GENOMIC DNA]</scope>
    <source>
        <strain evidence="3 4">CBS 931.73</strain>
    </source>
</reference>
<feature type="chain" id="PRO_5013095950" description="Extracellular membrane protein CFEM domain-containing protein" evidence="2">
    <location>
        <begin position="19"/>
        <end position="154"/>
    </location>
</feature>
<dbReference type="PROSITE" id="PS51257">
    <property type="entry name" value="PROKAR_LIPOPROTEIN"/>
    <property type="match status" value="1"/>
</dbReference>
<feature type="compositionally biased region" description="Low complexity" evidence="1">
    <location>
        <begin position="109"/>
        <end position="123"/>
    </location>
</feature>
<protein>
    <recommendedName>
        <fullName evidence="5">Extracellular membrane protein CFEM domain-containing protein</fullName>
    </recommendedName>
</protein>
<dbReference type="InParanoid" id="A0A1Y1X1D1"/>
<name>A0A1Y1X1D1_9FUNG</name>
<organism evidence="3 4">
    <name type="scientific">Basidiobolus meristosporus CBS 931.73</name>
    <dbReference type="NCBI Taxonomy" id="1314790"/>
    <lineage>
        <taxon>Eukaryota</taxon>
        <taxon>Fungi</taxon>
        <taxon>Fungi incertae sedis</taxon>
        <taxon>Zoopagomycota</taxon>
        <taxon>Entomophthoromycotina</taxon>
        <taxon>Basidiobolomycetes</taxon>
        <taxon>Basidiobolales</taxon>
        <taxon>Basidiobolaceae</taxon>
        <taxon>Basidiobolus</taxon>
    </lineage>
</organism>
<feature type="region of interest" description="Disordered" evidence="1">
    <location>
        <begin position="109"/>
        <end position="136"/>
    </location>
</feature>
<comment type="caution">
    <text evidence="3">The sequence shown here is derived from an EMBL/GenBank/DDBJ whole genome shotgun (WGS) entry which is preliminary data.</text>
</comment>
<keyword evidence="4" id="KW-1185">Reference proteome</keyword>
<accession>A0A1Y1X1D1</accession>
<evidence type="ECO:0008006" key="5">
    <source>
        <dbReference type="Google" id="ProtNLM"/>
    </source>
</evidence>
<gene>
    <name evidence="3" type="ORF">K493DRAFT_100357</name>
</gene>
<dbReference type="AlphaFoldDB" id="A0A1Y1X1D1"/>
<proteinExistence type="predicted"/>
<dbReference type="EMBL" id="MCFE01000781">
    <property type="protein sequence ID" value="ORX79465.1"/>
    <property type="molecule type" value="Genomic_DNA"/>
</dbReference>
<evidence type="ECO:0000256" key="2">
    <source>
        <dbReference type="SAM" id="SignalP"/>
    </source>
</evidence>
<evidence type="ECO:0000313" key="3">
    <source>
        <dbReference type="EMBL" id="ORX79465.1"/>
    </source>
</evidence>
<evidence type="ECO:0000313" key="4">
    <source>
        <dbReference type="Proteomes" id="UP000193498"/>
    </source>
</evidence>
<evidence type="ECO:0000256" key="1">
    <source>
        <dbReference type="SAM" id="MobiDB-lite"/>
    </source>
</evidence>
<dbReference type="OrthoDB" id="2507140at2759"/>
<keyword evidence="2" id="KW-0732">Signal</keyword>